<dbReference type="Gene3D" id="3.40.630.30">
    <property type="match status" value="1"/>
</dbReference>
<dbReference type="GO" id="GO:1905502">
    <property type="term" value="F:acetyl-CoA binding"/>
    <property type="evidence" value="ECO:0007669"/>
    <property type="project" value="TreeGrafter"/>
</dbReference>
<dbReference type="PANTHER" id="PTHR13538">
    <property type="entry name" value="N-ACETYLTRANSFERASE 6"/>
    <property type="match status" value="1"/>
</dbReference>
<feature type="domain" description="N-acetyltransferase" evidence="2">
    <location>
        <begin position="3"/>
        <end position="150"/>
    </location>
</feature>
<dbReference type="InterPro" id="IPR000182">
    <property type="entry name" value="GNAT_dom"/>
</dbReference>
<dbReference type="CDD" id="cd04301">
    <property type="entry name" value="NAT_SF"/>
    <property type="match status" value="1"/>
</dbReference>
<feature type="region of interest" description="Disordered" evidence="1">
    <location>
        <begin position="223"/>
        <end position="243"/>
    </location>
</feature>
<dbReference type="SUPFAM" id="SSF53098">
    <property type="entry name" value="Ribonuclease H-like"/>
    <property type="match status" value="1"/>
</dbReference>
<evidence type="ECO:0000313" key="4">
    <source>
        <dbReference type="WBParaSite" id="PTRK_0000968600.1"/>
    </source>
</evidence>
<dbReference type="InterPro" id="IPR039840">
    <property type="entry name" value="NAA80"/>
</dbReference>
<name>A0A0N4ZMB7_PARTI</name>
<evidence type="ECO:0000256" key="1">
    <source>
        <dbReference type="SAM" id="MobiDB-lite"/>
    </source>
</evidence>
<feature type="region of interest" description="Disordered" evidence="1">
    <location>
        <begin position="289"/>
        <end position="319"/>
    </location>
</feature>
<keyword evidence="3" id="KW-1185">Reference proteome</keyword>
<dbReference type="GO" id="GO:0005737">
    <property type="term" value="C:cytoplasm"/>
    <property type="evidence" value="ECO:0007669"/>
    <property type="project" value="TreeGrafter"/>
</dbReference>
<reference evidence="4" key="1">
    <citation type="submission" date="2017-02" db="UniProtKB">
        <authorList>
            <consortium name="WormBaseParasite"/>
        </authorList>
    </citation>
    <scope>IDENTIFICATION</scope>
</reference>
<evidence type="ECO:0000313" key="3">
    <source>
        <dbReference type="Proteomes" id="UP000038045"/>
    </source>
</evidence>
<proteinExistence type="predicted"/>
<dbReference type="SUPFAM" id="SSF55729">
    <property type="entry name" value="Acyl-CoA N-acyltransferases (Nat)"/>
    <property type="match status" value="1"/>
</dbReference>
<dbReference type="InterPro" id="IPR012337">
    <property type="entry name" value="RNaseH-like_sf"/>
</dbReference>
<sequence>MEYKLVPLATCPHLTNEVVSLLNSEWPRSTTMRRRSIDKALNMKPPMSLVMYYENELEPIKEIVVGHAKLCLIPCENESACWIESVIIKSNLRGKKLGLFLMNELEKFAINFNFDTMYLSTHDKKIFYEKCGFRICEPTMRSDLLGLTRVLSETHRACTYCGIEYKLSTSSYTIFKHCAKHAPFHPILMRHLGNKSFQNYLKMVPSDYVDGPPIDPDFEIKLKNNSFGQGPTDKELPQNMTPSQNLTDILKFGKVKDESNDSNNLVSLSNLFDSIKDSTNNLENNSKELSLKNENSNQNNCDNKSGEEEDSNNDDPLHDPMVEEILLNASELPNGFRKRLKTDNLKLTKLISVKHRICLSCNRRFMSSCGVTSLYKHCAKHPEFREILKKNLTPSALENAMKGARVISNRGCNYSSLNDKSSNDLEFSNINMSNVSSSIGNMSSDNLFSRLFNNPKNDEYSQNTTAQSDNNELLKNNDNSFYELLRTNLSTSQTDNDCVPRPCKRLRTERSTTNSPIGRSNESKEDVENLMKICLKFSKEESFPIYKFDSPFFQELFKYGRDPKSIPVINSSVLYNMKYNEIIDERIKSIHWFGTYGKVSISINKHVYKDREFAVLKLHYINEKLLTKTYTIGFMDINNDSINNIEKLSSNILNLLEKYKLNKSNVVGFLSDDENLSKGIAKLWNVPVIICLKKVFDNLLKWNDVDFPLSIKLLIRKASKLFTIFNVSLPQYLRAPTFFTLPKGEVFSYSKNWFGVYKIFEESKTKIEEINLFASEYCPSLILTDDEIIYLRYINDILDIFGKHAIKLKNGNEGIFNYIPIVQDLYDSINNFDLDNESKNLYDIDKLESLSSADVYVDDKEWFEVPKNSFVTGITGSKDDIQSYLFGVKERVKDFKGKVFNDPILLTGLYLNSMEVFRTKYGDETFWNDLGGKLDPEPFINMQKIGRVCMGGSSQSKGQKYHIFVTENDAFTVNEFWTLHKVSFKKLYEHLQMSFCFPSFDSNIKYLNDYIGAINNKEIDENQNIILVYKCSIN</sequence>
<dbReference type="PANTHER" id="PTHR13538:SF4">
    <property type="entry name" value="N-ALPHA-ACETYLTRANSFERASE 80"/>
    <property type="match status" value="1"/>
</dbReference>
<dbReference type="Proteomes" id="UP000038045">
    <property type="component" value="Unplaced"/>
</dbReference>
<protein>
    <submittedName>
        <fullName evidence="4">N-acetyltransferase domain-containing protein</fullName>
    </submittedName>
</protein>
<evidence type="ECO:0000259" key="2">
    <source>
        <dbReference type="PROSITE" id="PS51186"/>
    </source>
</evidence>
<dbReference type="STRING" id="131310.A0A0N4ZMB7"/>
<dbReference type="WBParaSite" id="PTRK_0000968600.1">
    <property type="protein sequence ID" value="PTRK_0000968600.1"/>
    <property type="gene ID" value="PTRK_0000968600"/>
</dbReference>
<organism evidence="3 4">
    <name type="scientific">Parastrongyloides trichosuri</name>
    <name type="common">Possum-specific nematode worm</name>
    <dbReference type="NCBI Taxonomy" id="131310"/>
    <lineage>
        <taxon>Eukaryota</taxon>
        <taxon>Metazoa</taxon>
        <taxon>Ecdysozoa</taxon>
        <taxon>Nematoda</taxon>
        <taxon>Chromadorea</taxon>
        <taxon>Rhabditida</taxon>
        <taxon>Tylenchina</taxon>
        <taxon>Panagrolaimomorpha</taxon>
        <taxon>Strongyloidoidea</taxon>
        <taxon>Strongyloididae</taxon>
        <taxon>Parastrongyloides</taxon>
    </lineage>
</organism>
<dbReference type="InterPro" id="IPR016181">
    <property type="entry name" value="Acyl_CoA_acyltransferase"/>
</dbReference>
<dbReference type="Pfam" id="PF00583">
    <property type="entry name" value="Acetyltransf_1"/>
    <property type="match status" value="1"/>
</dbReference>
<dbReference type="GO" id="GO:0008080">
    <property type="term" value="F:N-acetyltransferase activity"/>
    <property type="evidence" value="ECO:0007669"/>
    <property type="project" value="InterPro"/>
</dbReference>
<dbReference type="PROSITE" id="PS51186">
    <property type="entry name" value="GNAT"/>
    <property type="match status" value="1"/>
</dbReference>
<dbReference type="AlphaFoldDB" id="A0A0N4ZMB7"/>
<accession>A0A0N4ZMB7</accession>